<dbReference type="SUPFAM" id="SSF53098">
    <property type="entry name" value="Ribonuclease H-like"/>
    <property type="match status" value="1"/>
</dbReference>
<gene>
    <name evidence="2" type="primary">LOC107030017</name>
</gene>
<dbReference type="InterPro" id="IPR012337">
    <property type="entry name" value="RNaseH-like_sf"/>
</dbReference>
<dbReference type="PANTHER" id="PTHR48475">
    <property type="entry name" value="RIBONUCLEASE H"/>
    <property type="match status" value="1"/>
</dbReference>
<accession>A0ABM1HKU2</accession>
<sequence length="199" mass="22934">MILSEFNIVYLSKKVITAQDIADHLGENIVDEEYETLKTYFPNEEVLLVDEDISETYLGLIVLFDGEKNHLGKCIEAFLVSESGYHYLMVDKLRFDCTNTMVESEACILGLKMAIDMNVQELLVIRYSDMLIHHVQDTPKRQNEFRLKPKRNNEFADTLATIASMIKHPDTDYIDPMDIQVKKKPVHCSHVEPKRDGLP</sequence>
<protein>
    <submittedName>
        <fullName evidence="2">Uncharacterized protein LOC107030017</fullName>
    </submittedName>
</protein>
<evidence type="ECO:0000313" key="1">
    <source>
        <dbReference type="Proteomes" id="UP000694930"/>
    </source>
</evidence>
<dbReference type="Proteomes" id="UP000694930">
    <property type="component" value="Chromosome 9"/>
</dbReference>
<dbReference type="RefSeq" id="XP_015086912.1">
    <property type="nucleotide sequence ID" value="XM_015231426.1"/>
</dbReference>
<evidence type="ECO:0000313" key="2">
    <source>
        <dbReference type="RefSeq" id="XP_015086912.1"/>
    </source>
</evidence>
<reference evidence="1" key="1">
    <citation type="journal article" date="2014" name="Nat. Genet.">
        <title>The genome of the stress-tolerant wild tomato species Solanum pennellii.</title>
        <authorList>
            <person name="Bolger A."/>
            <person name="Scossa F."/>
            <person name="Bolger M.E."/>
            <person name="Lanz C."/>
            <person name="Maumus F."/>
            <person name="Tohge T."/>
            <person name="Quesneville H."/>
            <person name="Alseekh S."/>
            <person name="Sorensen I."/>
            <person name="Lichtenstein G."/>
            <person name="Fich E.A."/>
            <person name="Conte M."/>
            <person name="Keller H."/>
            <person name="Schneeberger K."/>
            <person name="Schwacke R."/>
            <person name="Ofner I."/>
            <person name="Vrebalov J."/>
            <person name="Xu Y."/>
            <person name="Osorio S."/>
            <person name="Aflitos S.A."/>
            <person name="Schijlen E."/>
            <person name="Jimenez-Gomez J.M."/>
            <person name="Ryngajllo M."/>
            <person name="Kimura S."/>
            <person name="Kumar R."/>
            <person name="Koenig D."/>
            <person name="Headland L.R."/>
            <person name="Maloof J.N."/>
            <person name="Sinha N."/>
            <person name="van Ham R.C."/>
            <person name="Lankhorst R.K."/>
            <person name="Mao L."/>
            <person name="Vogel A."/>
            <person name="Arsova B."/>
            <person name="Panstruga R."/>
            <person name="Fei Z."/>
            <person name="Rose J.K."/>
            <person name="Zamir D."/>
            <person name="Carrari F."/>
            <person name="Giovannoni J.J."/>
            <person name="Weigel D."/>
            <person name="Usadel B."/>
            <person name="Fernie A.R."/>
        </authorList>
    </citation>
    <scope>NUCLEOTIDE SEQUENCE [LARGE SCALE GENOMIC DNA]</scope>
    <source>
        <strain evidence="1">cv. LA0716</strain>
    </source>
</reference>
<dbReference type="GeneID" id="107030017"/>
<keyword evidence="1" id="KW-1185">Reference proteome</keyword>
<dbReference type="InterPro" id="IPR036397">
    <property type="entry name" value="RNaseH_sf"/>
</dbReference>
<dbReference type="Gene3D" id="3.30.420.10">
    <property type="entry name" value="Ribonuclease H-like superfamily/Ribonuclease H"/>
    <property type="match status" value="1"/>
</dbReference>
<dbReference type="PANTHER" id="PTHR48475:SF1">
    <property type="entry name" value="RNASE H TYPE-1 DOMAIN-CONTAINING PROTEIN"/>
    <property type="match status" value="1"/>
</dbReference>
<reference evidence="2" key="2">
    <citation type="submission" date="2025-08" db="UniProtKB">
        <authorList>
            <consortium name="RefSeq"/>
        </authorList>
    </citation>
    <scope>IDENTIFICATION</scope>
</reference>
<organism evidence="1 2">
    <name type="scientific">Solanum pennellii</name>
    <name type="common">Tomato</name>
    <name type="synonym">Lycopersicon pennellii</name>
    <dbReference type="NCBI Taxonomy" id="28526"/>
    <lineage>
        <taxon>Eukaryota</taxon>
        <taxon>Viridiplantae</taxon>
        <taxon>Streptophyta</taxon>
        <taxon>Embryophyta</taxon>
        <taxon>Tracheophyta</taxon>
        <taxon>Spermatophyta</taxon>
        <taxon>Magnoliopsida</taxon>
        <taxon>eudicotyledons</taxon>
        <taxon>Gunneridae</taxon>
        <taxon>Pentapetalae</taxon>
        <taxon>asterids</taxon>
        <taxon>lamiids</taxon>
        <taxon>Solanales</taxon>
        <taxon>Solanaceae</taxon>
        <taxon>Solanoideae</taxon>
        <taxon>Solaneae</taxon>
        <taxon>Solanum</taxon>
        <taxon>Solanum subgen. Lycopersicon</taxon>
    </lineage>
</organism>
<name>A0ABM1HKU2_SOLPN</name>
<proteinExistence type="predicted"/>